<dbReference type="EMBL" id="GGEC01087121">
    <property type="protein sequence ID" value="MBX67605.1"/>
    <property type="molecule type" value="Transcribed_RNA"/>
</dbReference>
<reference evidence="1" key="1">
    <citation type="submission" date="2018-02" db="EMBL/GenBank/DDBJ databases">
        <title>Rhizophora mucronata_Transcriptome.</title>
        <authorList>
            <person name="Meera S.P."/>
            <person name="Sreeshan A."/>
            <person name="Augustine A."/>
        </authorList>
    </citation>
    <scope>NUCLEOTIDE SEQUENCE</scope>
    <source>
        <tissue evidence="1">Leaf</tissue>
    </source>
</reference>
<organism evidence="1">
    <name type="scientific">Rhizophora mucronata</name>
    <name type="common">Asiatic mangrove</name>
    <dbReference type="NCBI Taxonomy" id="61149"/>
    <lineage>
        <taxon>Eukaryota</taxon>
        <taxon>Viridiplantae</taxon>
        <taxon>Streptophyta</taxon>
        <taxon>Embryophyta</taxon>
        <taxon>Tracheophyta</taxon>
        <taxon>Spermatophyta</taxon>
        <taxon>Magnoliopsida</taxon>
        <taxon>eudicotyledons</taxon>
        <taxon>Gunneridae</taxon>
        <taxon>Pentapetalae</taxon>
        <taxon>rosids</taxon>
        <taxon>fabids</taxon>
        <taxon>Malpighiales</taxon>
        <taxon>Rhizophoraceae</taxon>
        <taxon>Rhizophora</taxon>
    </lineage>
</organism>
<name>A0A2P2QL34_RHIMU</name>
<accession>A0A2P2QL34</accession>
<sequence>MFLHKTKEPSYILNSKKIDNYPVILYSFNATSVTYASYIQQHGKTTYSMCKNKCQCKV</sequence>
<protein>
    <submittedName>
        <fullName evidence="1">Uncharacterized protein</fullName>
    </submittedName>
</protein>
<evidence type="ECO:0000313" key="1">
    <source>
        <dbReference type="EMBL" id="MBX67605.1"/>
    </source>
</evidence>
<dbReference type="AlphaFoldDB" id="A0A2P2QL34"/>
<proteinExistence type="predicted"/>